<keyword evidence="2 6" id="KW-0436">Ligase</keyword>
<dbReference type="Gene3D" id="3.40.50.12780">
    <property type="entry name" value="N-terminal domain of ligase-like"/>
    <property type="match status" value="1"/>
</dbReference>
<proteinExistence type="inferred from homology"/>
<dbReference type="InterPro" id="IPR020845">
    <property type="entry name" value="AMP-binding_CS"/>
</dbReference>
<dbReference type="InterPro" id="IPR025110">
    <property type="entry name" value="AMP-bd_C"/>
</dbReference>
<dbReference type="FunFam" id="3.30.300.30:FF:000008">
    <property type="entry name" value="2,3-dihydroxybenzoate-AMP ligase"/>
    <property type="match status" value="1"/>
</dbReference>
<name>W5TF26_9NOCA</name>
<dbReference type="RefSeq" id="WP_025349079.1">
    <property type="nucleotide sequence ID" value="NZ_CP006850.1"/>
</dbReference>
<dbReference type="GO" id="GO:0031956">
    <property type="term" value="F:medium-chain fatty acid-CoA ligase activity"/>
    <property type="evidence" value="ECO:0007669"/>
    <property type="project" value="TreeGrafter"/>
</dbReference>
<comment type="similarity">
    <text evidence="1">Belongs to the ATP-dependent AMP-binding enzyme family.</text>
</comment>
<feature type="region of interest" description="Disordered" evidence="3">
    <location>
        <begin position="519"/>
        <end position="554"/>
    </location>
</feature>
<dbReference type="PANTHER" id="PTHR43201">
    <property type="entry name" value="ACYL-COA SYNTHETASE"/>
    <property type="match status" value="1"/>
</dbReference>
<accession>W5TF26</accession>
<evidence type="ECO:0000259" key="4">
    <source>
        <dbReference type="Pfam" id="PF00501"/>
    </source>
</evidence>
<dbReference type="InterPro" id="IPR042099">
    <property type="entry name" value="ANL_N_sf"/>
</dbReference>
<feature type="domain" description="AMP-binding enzyme C-terminal" evidence="5">
    <location>
        <begin position="431"/>
        <end position="506"/>
    </location>
</feature>
<reference evidence="6 7" key="1">
    <citation type="journal article" date="2014" name="Appl. Environ. Microbiol.">
        <title>Insights into the Microbial Degradation of Rubber and Gutta-Percha by Analysis of the Complete Genome of Nocardia nova SH22a.</title>
        <authorList>
            <person name="Luo Q."/>
            <person name="Hiessl S."/>
            <person name="Poehlein A."/>
            <person name="Daniel R."/>
            <person name="Steinbuchel A."/>
        </authorList>
    </citation>
    <scope>NUCLEOTIDE SEQUENCE [LARGE SCALE GENOMIC DNA]</scope>
    <source>
        <strain evidence="6">SH22a</strain>
    </source>
</reference>
<evidence type="ECO:0000256" key="3">
    <source>
        <dbReference type="SAM" id="MobiDB-lite"/>
    </source>
</evidence>
<gene>
    <name evidence="6" type="ORF">NONO_c28210</name>
</gene>
<dbReference type="Pfam" id="PF13193">
    <property type="entry name" value="AMP-binding_C"/>
    <property type="match status" value="1"/>
</dbReference>
<dbReference type="KEGG" id="nno:NONO_c28210"/>
<dbReference type="AlphaFoldDB" id="W5TF26"/>
<dbReference type="PATRIC" id="fig|1415166.3.peg.2893"/>
<evidence type="ECO:0000313" key="7">
    <source>
        <dbReference type="Proteomes" id="UP000019150"/>
    </source>
</evidence>
<dbReference type="InterPro" id="IPR045851">
    <property type="entry name" value="AMP-bd_C_sf"/>
</dbReference>
<feature type="domain" description="AMP-dependent synthetase/ligase" evidence="4">
    <location>
        <begin position="16"/>
        <end position="381"/>
    </location>
</feature>
<dbReference type="InterPro" id="IPR000873">
    <property type="entry name" value="AMP-dep_synth/lig_dom"/>
</dbReference>
<dbReference type="HOGENOM" id="CLU_000022_59_0_11"/>
<protein>
    <submittedName>
        <fullName evidence="6">AMP-dependent synthetase and ligase</fullName>
    </submittedName>
</protein>
<organism evidence="6 7">
    <name type="scientific">Nocardia nova SH22a</name>
    <dbReference type="NCBI Taxonomy" id="1415166"/>
    <lineage>
        <taxon>Bacteria</taxon>
        <taxon>Bacillati</taxon>
        <taxon>Actinomycetota</taxon>
        <taxon>Actinomycetes</taxon>
        <taxon>Mycobacteriales</taxon>
        <taxon>Nocardiaceae</taxon>
        <taxon>Nocardia</taxon>
    </lineage>
</organism>
<dbReference type="Pfam" id="PF00501">
    <property type="entry name" value="AMP-binding"/>
    <property type="match status" value="1"/>
</dbReference>
<dbReference type="STRING" id="1415166.NONO_c28210"/>
<dbReference type="eggNOG" id="COG0318">
    <property type="taxonomic scope" value="Bacteria"/>
</dbReference>
<dbReference type="SUPFAM" id="SSF56801">
    <property type="entry name" value="Acetyl-CoA synthetase-like"/>
    <property type="match status" value="1"/>
</dbReference>
<dbReference type="EMBL" id="CP006850">
    <property type="protein sequence ID" value="AHH17613.1"/>
    <property type="molecule type" value="Genomic_DNA"/>
</dbReference>
<evidence type="ECO:0000259" key="5">
    <source>
        <dbReference type="Pfam" id="PF13193"/>
    </source>
</evidence>
<dbReference type="PANTHER" id="PTHR43201:SF5">
    <property type="entry name" value="MEDIUM-CHAIN ACYL-COA LIGASE ACSF2, MITOCHONDRIAL"/>
    <property type="match status" value="1"/>
</dbReference>
<evidence type="ECO:0000256" key="1">
    <source>
        <dbReference type="ARBA" id="ARBA00006432"/>
    </source>
</evidence>
<feature type="compositionally biased region" description="Polar residues" evidence="3">
    <location>
        <begin position="523"/>
        <end position="533"/>
    </location>
</feature>
<evidence type="ECO:0000256" key="2">
    <source>
        <dbReference type="ARBA" id="ARBA00022598"/>
    </source>
</evidence>
<dbReference type="Gene3D" id="3.30.300.30">
    <property type="match status" value="1"/>
</dbReference>
<sequence length="554" mass="60118">MNFTRVLDSVVDRIPATGRDRTAVVFDGRERITYEQLLDASRRYASALRALGLGKGDRLGLMLYNDAEYLPLCFAAMRLGVVAVRLNFRLAPAELRFILNDSGCKAVVVHSSLLAKVEPVRAELSAETFIVRTDSDDETPEWAHPFDVLGGHPPLADAPEVTAADPMSLLYTSGTTGLPKGAVWTHANTVAAATGQALRWRFSPRTVALVPGPLYHAGAVEAVTAPALLMHGRVVTLASGNFTVDHLLEVIEREQVTDCLLFSFMLNEMLHLDDLERRLPESLRHFIIGGDTMMPWMVAEVRRRLPGIRLTQVYGLTEGGAIATTLDDEDFDSQPDSIGRPLPLAEVKVWNGDGDIDGGEAEVGEVGEIVVRSGAVCAGYWNRPDANRDTFIDGWCRTGDLGYVNADGFLVLAGRAKDMIRSGGENVYPAEIESVLTAHPQILDAAVIAVPDPKYTEVGCAVLVTEAGADLDRAALRAYCRERLAAYKIPKYFIEQDELPRNASGKILKYTLRARYENVGATADSQPNTTRQTGPGDAGGDDVAGADQNSEAVR</sequence>
<dbReference type="PROSITE" id="PS00455">
    <property type="entry name" value="AMP_BINDING"/>
    <property type="match status" value="1"/>
</dbReference>
<dbReference type="OrthoDB" id="3172305at2"/>
<keyword evidence="7" id="KW-1185">Reference proteome</keyword>
<evidence type="ECO:0000313" key="6">
    <source>
        <dbReference type="EMBL" id="AHH17613.1"/>
    </source>
</evidence>
<dbReference type="GO" id="GO:0006631">
    <property type="term" value="P:fatty acid metabolic process"/>
    <property type="evidence" value="ECO:0007669"/>
    <property type="project" value="TreeGrafter"/>
</dbReference>
<dbReference type="Proteomes" id="UP000019150">
    <property type="component" value="Chromosome"/>
</dbReference>